<dbReference type="AlphaFoldDB" id="A0A7Y9UQG2"/>
<sequence length="464" mass="47291">MSDQHPAEKPNPSTNVRGNPGNPGGQPGGQPWGPPPSPQQAPQQWGHQAPQQAPHNPAQQWGPPAQQPPQQQWAAPTPGGPDRPASAKRKGGKRGPGGLGFGIGLLVGALVLGLGGGFLGGKLSDEGGGGGKVDAGQVDISGLNLQDLVSVQSVADRALPAVVKIEAINARTGSTGSGVVLSKDGEILTNYHVIHAAAQGGNLEVYFNDGTTRKATIIGADPSTDIALIKAENVDDLATLKFGSAKDIKVGQAVVAVGSPYGLDSTVTAGIISTLNRPVAVPGMDDPNKPMIYPAVQTDAAINPGNSGGALINIKGELVGMNSANKLAASSDEYSRADLGSIGIGWAIPVDVIEPIVEQLRKGGEAKHAWLGIVPDDAKRAGVAQGALVDDFTTGSPSEAAGVQKGDVVVGIDDRPVAEGLALITTVLHYQPGDEVTLKILRSGESKEIKVKLGEQGNLIEGLS</sequence>
<dbReference type="Proteomes" id="UP000540656">
    <property type="component" value="Unassembled WGS sequence"/>
</dbReference>
<name>A0A7Y9UQG2_9ACTN</name>
<evidence type="ECO:0000313" key="7">
    <source>
        <dbReference type="Proteomes" id="UP000540656"/>
    </source>
</evidence>
<feature type="domain" description="PDZ" evidence="5">
    <location>
        <begin position="357"/>
        <end position="444"/>
    </location>
</feature>
<comment type="caution">
    <text evidence="6">The sequence shown here is derived from an EMBL/GenBank/DDBJ whole genome shotgun (WGS) entry which is preliminary data.</text>
</comment>
<keyword evidence="2 6" id="KW-0378">Hydrolase</keyword>
<evidence type="ECO:0000256" key="4">
    <source>
        <dbReference type="SAM" id="Phobius"/>
    </source>
</evidence>
<dbReference type="InterPro" id="IPR001478">
    <property type="entry name" value="PDZ"/>
</dbReference>
<keyword evidence="4" id="KW-0472">Membrane</keyword>
<dbReference type="InterPro" id="IPR036034">
    <property type="entry name" value="PDZ_sf"/>
</dbReference>
<evidence type="ECO:0000259" key="5">
    <source>
        <dbReference type="PROSITE" id="PS50106"/>
    </source>
</evidence>
<keyword evidence="1 6" id="KW-0645">Protease</keyword>
<accession>A0A7Y9UQG2</accession>
<dbReference type="EMBL" id="JACCAA010000001">
    <property type="protein sequence ID" value="NYG59232.1"/>
    <property type="molecule type" value="Genomic_DNA"/>
</dbReference>
<feature type="transmembrane region" description="Helical" evidence="4">
    <location>
        <begin position="98"/>
        <end position="119"/>
    </location>
</feature>
<dbReference type="InterPro" id="IPR001940">
    <property type="entry name" value="Peptidase_S1C"/>
</dbReference>
<keyword evidence="4" id="KW-1133">Transmembrane helix</keyword>
<dbReference type="Pfam" id="PF13365">
    <property type="entry name" value="Trypsin_2"/>
    <property type="match status" value="1"/>
</dbReference>
<keyword evidence="4" id="KW-0812">Transmembrane</keyword>
<protein>
    <submittedName>
        <fullName evidence="6">Putative serine protease PepD</fullName>
        <ecNumber evidence="6">3.4.21.-</ecNumber>
    </submittedName>
</protein>
<dbReference type="PROSITE" id="PS50106">
    <property type="entry name" value="PDZ"/>
    <property type="match status" value="1"/>
</dbReference>
<dbReference type="SUPFAM" id="SSF50156">
    <property type="entry name" value="PDZ domain-like"/>
    <property type="match status" value="1"/>
</dbReference>
<evidence type="ECO:0000313" key="6">
    <source>
        <dbReference type="EMBL" id="NYG59232.1"/>
    </source>
</evidence>
<gene>
    <name evidence="6" type="ORF">BJ980_002155</name>
</gene>
<dbReference type="Pfam" id="PF13180">
    <property type="entry name" value="PDZ_2"/>
    <property type="match status" value="1"/>
</dbReference>
<dbReference type="GO" id="GO:0006508">
    <property type="term" value="P:proteolysis"/>
    <property type="evidence" value="ECO:0007669"/>
    <property type="project" value="UniProtKB-KW"/>
</dbReference>
<dbReference type="SUPFAM" id="SSF50494">
    <property type="entry name" value="Trypsin-like serine proteases"/>
    <property type="match status" value="1"/>
</dbReference>
<dbReference type="Gene3D" id="2.40.10.120">
    <property type="match status" value="1"/>
</dbReference>
<evidence type="ECO:0000256" key="3">
    <source>
        <dbReference type="SAM" id="MobiDB-lite"/>
    </source>
</evidence>
<dbReference type="PRINTS" id="PR00834">
    <property type="entry name" value="PROTEASES2C"/>
</dbReference>
<organism evidence="6 7">
    <name type="scientific">Nocardioides daedukensis</name>
    <dbReference type="NCBI Taxonomy" id="634462"/>
    <lineage>
        <taxon>Bacteria</taxon>
        <taxon>Bacillati</taxon>
        <taxon>Actinomycetota</taxon>
        <taxon>Actinomycetes</taxon>
        <taxon>Propionibacteriales</taxon>
        <taxon>Nocardioidaceae</taxon>
        <taxon>Nocardioides</taxon>
    </lineage>
</organism>
<dbReference type="PANTHER" id="PTHR43343:SF3">
    <property type="entry name" value="PROTEASE DO-LIKE 8, CHLOROPLASTIC"/>
    <property type="match status" value="1"/>
</dbReference>
<dbReference type="InterPro" id="IPR009003">
    <property type="entry name" value="Peptidase_S1_PA"/>
</dbReference>
<proteinExistence type="predicted"/>
<feature type="region of interest" description="Disordered" evidence="3">
    <location>
        <begin position="1"/>
        <end position="95"/>
    </location>
</feature>
<reference evidence="6 7" key="1">
    <citation type="submission" date="2020-07" db="EMBL/GenBank/DDBJ databases">
        <title>Sequencing the genomes of 1000 actinobacteria strains.</title>
        <authorList>
            <person name="Klenk H.-P."/>
        </authorList>
    </citation>
    <scope>NUCLEOTIDE SEQUENCE [LARGE SCALE GENOMIC DNA]</scope>
    <source>
        <strain evidence="6 7">DSM 23819</strain>
    </source>
</reference>
<dbReference type="RefSeq" id="WP_179502305.1">
    <property type="nucleotide sequence ID" value="NZ_JACCAA010000001.1"/>
</dbReference>
<evidence type="ECO:0000256" key="1">
    <source>
        <dbReference type="ARBA" id="ARBA00022670"/>
    </source>
</evidence>
<dbReference type="SMART" id="SM00228">
    <property type="entry name" value="PDZ"/>
    <property type="match status" value="1"/>
</dbReference>
<dbReference type="InterPro" id="IPR051201">
    <property type="entry name" value="Chloro_Bact_Ser_Proteases"/>
</dbReference>
<keyword evidence="7" id="KW-1185">Reference proteome</keyword>
<dbReference type="Gene3D" id="2.30.42.10">
    <property type="match status" value="1"/>
</dbReference>
<dbReference type="GO" id="GO:0004252">
    <property type="term" value="F:serine-type endopeptidase activity"/>
    <property type="evidence" value="ECO:0007669"/>
    <property type="project" value="InterPro"/>
</dbReference>
<dbReference type="PANTHER" id="PTHR43343">
    <property type="entry name" value="PEPTIDASE S12"/>
    <property type="match status" value="1"/>
</dbReference>
<feature type="compositionally biased region" description="Low complexity" evidence="3">
    <location>
        <begin position="40"/>
        <end position="77"/>
    </location>
</feature>
<evidence type="ECO:0000256" key="2">
    <source>
        <dbReference type="ARBA" id="ARBA00022801"/>
    </source>
</evidence>
<dbReference type="EC" id="3.4.21.-" evidence="6"/>
<feature type="compositionally biased region" description="Gly residues" evidence="3">
    <location>
        <begin position="21"/>
        <end position="31"/>
    </location>
</feature>
<dbReference type="SUPFAM" id="SSF81995">
    <property type="entry name" value="beta-sandwich domain of Sec23/24"/>
    <property type="match status" value="1"/>
</dbReference>